<dbReference type="HOGENOM" id="CLU_056607_3_1_11"/>
<reference evidence="2 3" key="1">
    <citation type="journal article" date="2012" name="J. Bacteriol.">
        <title>Complete genome sequence of Nocardia brasiliensis HUJEG-1.</title>
        <authorList>
            <person name="Vera-Cabrera L."/>
            <person name="Ortiz-Lopez R."/>
            <person name="Elizondo-Gonzalez R."/>
            <person name="Perez-Maya A.A."/>
            <person name="Ocampo-Candiani J."/>
        </authorList>
    </citation>
    <scope>NUCLEOTIDE SEQUENCE [LARGE SCALE GENOMIC DNA]</scope>
    <source>
        <strain evidence="3">ATCC 700358</strain>
    </source>
</reference>
<evidence type="ECO:0000313" key="2">
    <source>
        <dbReference type="EMBL" id="AFU04088.1"/>
    </source>
</evidence>
<dbReference type="EMBL" id="CP003876">
    <property type="protein sequence ID" value="AFU04088.1"/>
    <property type="molecule type" value="Genomic_DNA"/>
</dbReference>
<keyword evidence="2" id="KW-0808">Transferase</keyword>
<feature type="domain" description="N-acetyltransferase" evidence="1">
    <location>
        <begin position="1"/>
        <end position="137"/>
    </location>
</feature>
<dbReference type="eggNOG" id="COG2153">
    <property type="taxonomic scope" value="Bacteria"/>
</dbReference>
<dbReference type="AlphaFoldDB" id="K0EW69"/>
<organism evidence="2 3">
    <name type="scientific">Nocardia brasiliensis (strain ATCC 700358 / HUJEG-1)</name>
    <dbReference type="NCBI Taxonomy" id="1133849"/>
    <lineage>
        <taxon>Bacteria</taxon>
        <taxon>Bacillati</taxon>
        <taxon>Actinomycetota</taxon>
        <taxon>Actinomycetes</taxon>
        <taxon>Mycobacteriales</taxon>
        <taxon>Nocardiaceae</taxon>
        <taxon>Nocardia</taxon>
    </lineage>
</organism>
<dbReference type="PROSITE" id="PS51186">
    <property type="entry name" value="GNAT"/>
    <property type="match status" value="1"/>
</dbReference>
<evidence type="ECO:0000313" key="3">
    <source>
        <dbReference type="Proteomes" id="UP000006304"/>
    </source>
</evidence>
<dbReference type="CDD" id="cd04301">
    <property type="entry name" value="NAT_SF"/>
    <property type="match status" value="1"/>
</dbReference>
<dbReference type="GO" id="GO:0016747">
    <property type="term" value="F:acyltransferase activity, transferring groups other than amino-acyl groups"/>
    <property type="evidence" value="ECO:0007669"/>
    <property type="project" value="InterPro"/>
</dbReference>
<dbReference type="Proteomes" id="UP000006304">
    <property type="component" value="Chromosome"/>
</dbReference>
<dbReference type="Gene3D" id="3.40.630.30">
    <property type="match status" value="1"/>
</dbReference>
<gene>
    <name evidence="2" type="ORF">O3I_030695</name>
</gene>
<dbReference type="KEGG" id="nbr:O3I_030695"/>
<dbReference type="Pfam" id="PF13673">
    <property type="entry name" value="Acetyltransf_10"/>
    <property type="match status" value="1"/>
</dbReference>
<sequence length="137" mass="15441">MDLDTAILYQLLKLRVEVFVVEQKCAYPELDGLDLLPETRHFWLDDEGEVIATLRLLEEHVDGVKTFRIGRLCTAVPARGHGYTTRLLQAALAEVGSATVRLSAQTYLVDMYAKHGFKPDGEEFEEDGIPHLPMRKG</sequence>
<accession>K0EW69</accession>
<dbReference type="SUPFAM" id="SSF55729">
    <property type="entry name" value="Acyl-CoA N-acyltransferases (Nat)"/>
    <property type="match status" value="1"/>
</dbReference>
<keyword evidence="2" id="KW-0012">Acyltransferase</keyword>
<evidence type="ECO:0000259" key="1">
    <source>
        <dbReference type="PROSITE" id="PS51186"/>
    </source>
</evidence>
<dbReference type="STRING" id="1133849.O3I_030695"/>
<protein>
    <submittedName>
        <fullName evidence="2">Putative acyltransferase</fullName>
    </submittedName>
</protein>
<name>K0EW69_NOCB7</name>
<proteinExistence type="predicted"/>
<dbReference type="InterPro" id="IPR016181">
    <property type="entry name" value="Acyl_CoA_acyltransferase"/>
</dbReference>
<dbReference type="InterPro" id="IPR000182">
    <property type="entry name" value="GNAT_dom"/>
</dbReference>
<keyword evidence="3" id="KW-1185">Reference proteome</keyword>